<evidence type="ECO:0000313" key="3">
    <source>
        <dbReference type="Proteomes" id="UP000313359"/>
    </source>
</evidence>
<proteinExistence type="predicted"/>
<gene>
    <name evidence="2" type="ORF">L227DRAFT_504631</name>
</gene>
<feature type="domain" description="Ribosomal RNA methyltransferase FtsJ" evidence="1">
    <location>
        <begin position="86"/>
        <end position="292"/>
    </location>
</feature>
<dbReference type="Proteomes" id="UP000313359">
    <property type="component" value="Unassembled WGS sequence"/>
</dbReference>
<organism evidence="2 3">
    <name type="scientific">Lentinus tigrinus ALCF2SS1-6</name>
    <dbReference type="NCBI Taxonomy" id="1328759"/>
    <lineage>
        <taxon>Eukaryota</taxon>
        <taxon>Fungi</taxon>
        <taxon>Dikarya</taxon>
        <taxon>Basidiomycota</taxon>
        <taxon>Agaricomycotina</taxon>
        <taxon>Agaricomycetes</taxon>
        <taxon>Polyporales</taxon>
        <taxon>Polyporaceae</taxon>
        <taxon>Lentinus</taxon>
    </lineage>
</organism>
<name>A0A5C2S4V5_9APHY</name>
<dbReference type="GO" id="GO:0032259">
    <property type="term" value="P:methylation"/>
    <property type="evidence" value="ECO:0007669"/>
    <property type="project" value="InterPro"/>
</dbReference>
<dbReference type="InterPro" id="IPR002877">
    <property type="entry name" value="RNA_MeTrfase_FtsJ_dom"/>
</dbReference>
<sequence>MALFTQYPYSRAPLQAASDATSRRLGPSVILERRDVPELKDLVAMRSRGWDNEDLDQHFTTLRKIADSPTKQTEHTWFGSMRSIMQELDRVAHCIPSSKQLSFLDVGCAPGGFSSYILQKNRTAIGMGISLPESAGGHALLLEEWLRSRYHHYPEDILNYHWSPAPADDVRDHRSLQFPHEFTGHFPLVVLDGHALRTYRHDPSVIQSPGGDADLLKAAHGAYRDRLLITQLIIALESVTPGGTIVTRLSHIECFPAAPLLYLLDNISKKVVVHKPQTMHKSRGTTYVIAKGVFSSKETRSLRDEYLQGLKALWGDLKQGGPCEGIGRMLLERDLDFIASGEVIVEEYVDRLIELGRQTWATQVEGLRVLFRRKNIQY</sequence>
<dbReference type="Gene3D" id="3.40.50.12760">
    <property type="match status" value="1"/>
</dbReference>
<evidence type="ECO:0000259" key="1">
    <source>
        <dbReference type="Pfam" id="PF01728"/>
    </source>
</evidence>
<dbReference type="InterPro" id="IPR029063">
    <property type="entry name" value="SAM-dependent_MTases_sf"/>
</dbReference>
<evidence type="ECO:0000313" key="2">
    <source>
        <dbReference type="EMBL" id="RPD58735.1"/>
    </source>
</evidence>
<reference evidence="2" key="1">
    <citation type="journal article" date="2018" name="Genome Biol. Evol.">
        <title>Genomics and development of Lentinus tigrinus, a white-rot wood-decaying mushroom with dimorphic fruiting bodies.</title>
        <authorList>
            <person name="Wu B."/>
            <person name="Xu Z."/>
            <person name="Knudson A."/>
            <person name="Carlson A."/>
            <person name="Chen N."/>
            <person name="Kovaka S."/>
            <person name="LaButti K."/>
            <person name="Lipzen A."/>
            <person name="Pennachio C."/>
            <person name="Riley R."/>
            <person name="Schakwitz W."/>
            <person name="Umezawa K."/>
            <person name="Ohm R.A."/>
            <person name="Grigoriev I.V."/>
            <person name="Nagy L.G."/>
            <person name="Gibbons J."/>
            <person name="Hibbett D."/>
        </authorList>
    </citation>
    <scope>NUCLEOTIDE SEQUENCE [LARGE SCALE GENOMIC DNA]</scope>
    <source>
        <strain evidence="2">ALCF2SS1-6</strain>
    </source>
</reference>
<accession>A0A5C2S4V5</accession>
<dbReference type="EMBL" id="ML122273">
    <property type="protein sequence ID" value="RPD58735.1"/>
    <property type="molecule type" value="Genomic_DNA"/>
</dbReference>
<dbReference type="AlphaFoldDB" id="A0A5C2S4V5"/>
<protein>
    <recommendedName>
        <fullName evidence="1">Ribosomal RNA methyltransferase FtsJ domain-containing protein</fullName>
    </recommendedName>
</protein>
<dbReference type="OrthoDB" id="417125at2759"/>
<dbReference type="Pfam" id="PF01728">
    <property type="entry name" value="FtsJ"/>
    <property type="match status" value="1"/>
</dbReference>
<dbReference type="STRING" id="1328759.A0A5C2S4V5"/>
<keyword evidence="3" id="KW-1185">Reference proteome</keyword>
<dbReference type="GO" id="GO:0008168">
    <property type="term" value="F:methyltransferase activity"/>
    <property type="evidence" value="ECO:0007669"/>
    <property type="project" value="InterPro"/>
</dbReference>
<dbReference type="SUPFAM" id="SSF53335">
    <property type="entry name" value="S-adenosyl-L-methionine-dependent methyltransferases"/>
    <property type="match status" value="1"/>
</dbReference>